<dbReference type="Gene3D" id="3.40.50.1000">
    <property type="entry name" value="HAD superfamily/HAD-like"/>
    <property type="match status" value="1"/>
</dbReference>
<dbReference type="InterPro" id="IPR023214">
    <property type="entry name" value="HAD_sf"/>
</dbReference>
<gene>
    <name evidence="11" type="ORF">ABR82_07820</name>
</gene>
<dbReference type="EC" id="3.1.3.-" evidence="7"/>
<feature type="active site" description="Nucleophile" evidence="8">
    <location>
        <position position="11"/>
    </location>
</feature>
<feature type="binding site" evidence="10">
    <location>
        <position position="11"/>
    </location>
    <ligand>
        <name>Mg(2+)</name>
        <dbReference type="ChEBI" id="CHEBI:18420"/>
    </ligand>
</feature>
<reference evidence="11 12" key="1">
    <citation type="submission" date="2015-10" db="EMBL/GenBank/DDBJ databases">
        <title>Metagenome-Assembled Genomes uncover a global brackish microbiome.</title>
        <authorList>
            <person name="Hugerth L.W."/>
            <person name="Larsson J."/>
            <person name="Alneberg J."/>
            <person name="Lindh M.V."/>
            <person name="Legrand C."/>
            <person name="Pinhassi J."/>
            <person name="Andersson A.F."/>
        </authorList>
    </citation>
    <scope>NUCLEOTIDE SEQUENCE [LARGE SCALE GENOMIC DNA]</scope>
    <source>
        <strain evidence="11">BACL18 MAG-120507-bin52</strain>
    </source>
</reference>
<evidence type="ECO:0000313" key="12">
    <source>
        <dbReference type="Proteomes" id="UP000051269"/>
    </source>
</evidence>
<keyword evidence="4 7" id="KW-0378">Hydrolase</keyword>
<dbReference type="GO" id="GO:0016791">
    <property type="term" value="F:phosphatase activity"/>
    <property type="evidence" value="ECO:0007669"/>
    <property type="project" value="InterPro"/>
</dbReference>
<evidence type="ECO:0000256" key="8">
    <source>
        <dbReference type="PIRSR" id="PIRSR004682-1"/>
    </source>
</evidence>
<dbReference type="NCBIfam" id="TIGR01662">
    <property type="entry name" value="HAD-SF-IIIA"/>
    <property type="match status" value="1"/>
</dbReference>
<evidence type="ECO:0000256" key="4">
    <source>
        <dbReference type="ARBA" id="ARBA00022801"/>
    </source>
</evidence>
<dbReference type="Pfam" id="PF13242">
    <property type="entry name" value="Hydrolase_like"/>
    <property type="match status" value="1"/>
</dbReference>
<feature type="binding site" evidence="10">
    <location>
        <position position="89"/>
    </location>
    <ligand>
        <name>Zn(2+)</name>
        <dbReference type="ChEBI" id="CHEBI:29105"/>
    </ligand>
</feature>
<feature type="binding site" evidence="10">
    <location>
        <position position="9"/>
    </location>
    <ligand>
        <name>Mg(2+)</name>
        <dbReference type="ChEBI" id="CHEBI:18420"/>
    </ligand>
</feature>
<evidence type="ECO:0000256" key="2">
    <source>
        <dbReference type="ARBA" id="ARBA00022490"/>
    </source>
</evidence>
<keyword evidence="2 7" id="KW-0963">Cytoplasm</keyword>
<dbReference type="InterPro" id="IPR036412">
    <property type="entry name" value="HAD-like_sf"/>
</dbReference>
<dbReference type="SUPFAM" id="SSF56784">
    <property type="entry name" value="HAD-like"/>
    <property type="match status" value="1"/>
</dbReference>
<evidence type="ECO:0000256" key="1">
    <source>
        <dbReference type="ARBA" id="ARBA00004496"/>
    </source>
</evidence>
<comment type="caution">
    <text evidence="11">The sequence shown here is derived from an EMBL/GenBank/DDBJ whole genome shotgun (WGS) entry which is preliminary data.</text>
</comment>
<keyword evidence="3 10" id="KW-0479">Metal-binding</keyword>
<dbReference type="PANTHER" id="PTHR42891">
    <property type="entry name" value="D-GLYCERO-BETA-D-MANNO-HEPTOSE-1,7-BISPHOSPHATE 7-PHOSPHATASE"/>
    <property type="match status" value="1"/>
</dbReference>
<dbReference type="Proteomes" id="UP000051269">
    <property type="component" value="Unassembled WGS sequence"/>
</dbReference>
<keyword evidence="10" id="KW-0862">Zinc</keyword>
<evidence type="ECO:0000256" key="7">
    <source>
        <dbReference type="PIRNR" id="PIRNR004682"/>
    </source>
</evidence>
<name>A0A0R2RNY2_9BACT</name>
<keyword evidence="5 7" id="KW-0119">Carbohydrate metabolism</keyword>
<dbReference type="GO" id="GO:0046872">
    <property type="term" value="F:metal ion binding"/>
    <property type="evidence" value="ECO:0007669"/>
    <property type="project" value="UniProtKB-KW"/>
</dbReference>
<protein>
    <recommendedName>
        <fullName evidence="6 7">D,D-heptose 1,7-bisphosphate phosphatase</fullName>
        <ecNumber evidence="7">3.1.3.-</ecNumber>
    </recommendedName>
</protein>
<feature type="active site" description="Nucleophile" evidence="8">
    <location>
        <position position="9"/>
    </location>
</feature>
<dbReference type="GO" id="GO:0005737">
    <property type="term" value="C:cytoplasm"/>
    <property type="evidence" value="ECO:0007669"/>
    <property type="project" value="UniProtKB-SubCell"/>
</dbReference>
<comment type="cofactor">
    <cofactor evidence="10">
        <name>Mg(2+)</name>
        <dbReference type="ChEBI" id="CHEBI:18420"/>
    </cofactor>
</comment>
<evidence type="ECO:0000313" key="11">
    <source>
        <dbReference type="EMBL" id="KRO62795.1"/>
    </source>
</evidence>
<dbReference type="PANTHER" id="PTHR42891:SF1">
    <property type="entry name" value="D-GLYCERO-BETA-D-MANNO-HEPTOSE-1,7-BISPHOSPHATE 7-PHOSPHATASE"/>
    <property type="match status" value="1"/>
</dbReference>
<dbReference type="NCBIfam" id="TIGR01656">
    <property type="entry name" value="Histidinol-ppas"/>
    <property type="match status" value="1"/>
</dbReference>
<evidence type="ECO:0000256" key="9">
    <source>
        <dbReference type="PIRSR" id="PIRSR004682-3"/>
    </source>
</evidence>
<comment type="cofactor">
    <cofactor evidence="10">
        <name>Zn(2+)</name>
        <dbReference type="ChEBI" id="CHEBI:29105"/>
    </cofactor>
</comment>
<dbReference type="PIRSF" id="PIRSF004682">
    <property type="entry name" value="GmhB"/>
    <property type="match status" value="1"/>
</dbReference>
<feature type="site" description="Contributes to substrate recognition" evidence="9">
    <location>
        <position position="101"/>
    </location>
</feature>
<feature type="site" description="Stabilizes the phosphoryl group" evidence="9">
    <location>
        <position position="51"/>
    </location>
</feature>
<evidence type="ECO:0000256" key="6">
    <source>
        <dbReference type="ARBA" id="ARBA00031828"/>
    </source>
</evidence>
<evidence type="ECO:0000256" key="5">
    <source>
        <dbReference type="ARBA" id="ARBA00023277"/>
    </source>
</evidence>
<dbReference type="InterPro" id="IPR004446">
    <property type="entry name" value="Heptose_bisP_phosphatase"/>
</dbReference>
<comment type="subcellular location">
    <subcellularLocation>
        <location evidence="1 7">Cytoplasm</location>
    </subcellularLocation>
</comment>
<evidence type="ECO:0000256" key="10">
    <source>
        <dbReference type="PIRSR" id="PIRSR004682-4"/>
    </source>
</evidence>
<dbReference type="GO" id="GO:0005975">
    <property type="term" value="P:carbohydrate metabolic process"/>
    <property type="evidence" value="ECO:0007669"/>
    <property type="project" value="InterPro"/>
</dbReference>
<organism evidence="11 12">
    <name type="scientific">Verrucomicrobia subdivision 6 bacterium BACL9 MAG-120507-bin52</name>
    <dbReference type="NCBI Taxonomy" id="1655590"/>
    <lineage>
        <taxon>Bacteria</taxon>
        <taxon>Pseudomonadati</taxon>
        <taxon>Verrucomicrobiota</taxon>
        <taxon>Verrucomicrobiia</taxon>
        <taxon>Verrucomicrobiales</taxon>
        <taxon>Verrucomicrobia subdivision 6</taxon>
    </lineage>
</organism>
<keyword evidence="10" id="KW-0460">Magnesium</keyword>
<dbReference type="AlphaFoldDB" id="A0A0R2RNY2"/>
<proteinExistence type="inferred from homology"/>
<dbReference type="InterPro" id="IPR006549">
    <property type="entry name" value="HAD-SF_hydro_IIIA"/>
</dbReference>
<accession>A0A0R2RNY2</accession>
<sequence>MGKRAVFLDRDDTLIVNVPYLGDPSLVELMPGAAAAVQELRRQNLTLIVISNQSGVGRGLITKEQVRAVDSRMEELLGGGPIFARYGHCFAAPGDPYDEYRKPSPKMIQEAASTLSIDLSQSFMVGNRLSDIQSGQNAGCRTILLKLCVPADELQDASRLATYSATDWPAAVNWILQKA</sequence>
<dbReference type="EMBL" id="LIBO01000033">
    <property type="protein sequence ID" value="KRO62795.1"/>
    <property type="molecule type" value="Genomic_DNA"/>
</dbReference>
<feature type="site" description="Stabilizes the phosphoryl group" evidence="9">
    <location>
        <position position="102"/>
    </location>
</feature>
<dbReference type="InterPro" id="IPR006543">
    <property type="entry name" value="Histidinol-phos"/>
</dbReference>
<evidence type="ECO:0000256" key="3">
    <source>
        <dbReference type="ARBA" id="ARBA00022723"/>
    </source>
</evidence>
<comment type="similarity">
    <text evidence="7">Belongs to the gmhB family.</text>
</comment>